<dbReference type="InterPro" id="IPR006664">
    <property type="entry name" value="OMP_bac"/>
</dbReference>
<accession>A0ABQ1IA75</accession>
<name>A0ABQ1IA75_9PROT</name>
<dbReference type="InterPro" id="IPR039001">
    <property type="entry name" value="Pal"/>
</dbReference>
<comment type="subunit">
    <text evidence="8">The Tol-Pal system is composed of five core proteins: the inner membrane proteins TolA, TolQ and TolR, the periplasmic protein TolB and the outer membrane protein Pal. They form a network linking the inner and outer membranes and the peptidoglycan layer.</text>
</comment>
<keyword evidence="6 8" id="KW-0449">Lipoprotein</keyword>
<evidence type="ECO:0000313" key="12">
    <source>
        <dbReference type="EMBL" id="GGB28785.1"/>
    </source>
</evidence>
<dbReference type="InterPro" id="IPR050330">
    <property type="entry name" value="Bact_OuterMem_StrucFunc"/>
</dbReference>
<dbReference type="PANTHER" id="PTHR30329:SF21">
    <property type="entry name" value="LIPOPROTEIN YIAD-RELATED"/>
    <property type="match status" value="1"/>
</dbReference>
<reference evidence="13" key="1">
    <citation type="journal article" date="2019" name="Int. J. Syst. Evol. Microbiol.">
        <title>The Global Catalogue of Microorganisms (GCM) 10K type strain sequencing project: providing services to taxonomists for standard genome sequencing and annotation.</title>
        <authorList>
            <consortium name="The Broad Institute Genomics Platform"/>
            <consortium name="The Broad Institute Genome Sequencing Center for Infectious Disease"/>
            <person name="Wu L."/>
            <person name="Ma J."/>
        </authorList>
    </citation>
    <scope>NUCLEOTIDE SEQUENCE [LARGE SCALE GENOMIC DNA]</scope>
    <source>
        <strain evidence="13">CGMCC 1.10188</strain>
    </source>
</reference>
<evidence type="ECO:0000256" key="4">
    <source>
        <dbReference type="ARBA" id="ARBA00023139"/>
    </source>
</evidence>
<dbReference type="InterPro" id="IPR006690">
    <property type="entry name" value="OMPA-like_CS"/>
</dbReference>
<dbReference type="PRINTS" id="PR01021">
    <property type="entry name" value="OMPADOMAIN"/>
</dbReference>
<gene>
    <name evidence="8" type="primary">pal</name>
    <name evidence="12" type="ORF">GCM10011505_07590</name>
</gene>
<evidence type="ECO:0000256" key="3">
    <source>
        <dbReference type="ARBA" id="ARBA00023136"/>
    </source>
</evidence>
<feature type="domain" description="OmpA-like" evidence="11">
    <location>
        <begin position="54"/>
        <end position="169"/>
    </location>
</feature>
<evidence type="ECO:0000256" key="2">
    <source>
        <dbReference type="ARBA" id="ARBA00022729"/>
    </source>
</evidence>
<dbReference type="Proteomes" id="UP000603352">
    <property type="component" value="Unassembled WGS sequence"/>
</dbReference>
<dbReference type="InterPro" id="IPR006665">
    <property type="entry name" value="OmpA-like"/>
</dbReference>
<evidence type="ECO:0000256" key="7">
    <source>
        <dbReference type="ARBA" id="ARBA00023306"/>
    </source>
</evidence>
<comment type="subcellular location">
    <subcellularLocation>
        <location evidence="8">Cell outer membrane</location>
        <topology evidence="8">Lipid-anchor</topology>
    </subcellularLocation>
</comment>
<organism evidence="12 13">
    <name type="scientific">Tistrella bauzanensis</name>
    <dbReference type="NCBI Taxonomy" id="657419"/>
    <lineage>
        <taxon>Bacteria</taxon>
        <taxon>Pseudomonadati</taxon>
        <taxon>Pseudomonadota</taxon>
        <taxon>Alphaproteobacteria</taxon>
        <taxon>Geminicoccales</taxon>
        <taxon>Geminicoccaceae</taxon>
        <taxon>Tistrella</taxon>
    </lineage>
</organism>
<protein>
    <recommendedName>
        <fullName evidence="8">Peptidoglycan-associated lipoprotein</fullName>
        <shortName evidence="8">PAL</shortName>
    </recommendedName>
</protein>
<dbReference type="InterPro" id="IPR036737">
    <property type="entry name" value="OmpA-like_sf"/>
</dbReference>
<dbReference type="InterPro" id="IPR014169">
    <property type="entry name" value="Pal_lipo_C"/>
</dbReference>
<dbReference type="SUPFAM" id="SSF103088">
    <property type="entry name" value="OmpA-like"/>
    <property type="match status" value="1"/>
</dbReference>
<evidence type="ECO:0000259" key="11">
    <source>
        <dbReference type="PROSITE" id="PS51123"/>
    </source>
</evidence>
<dbReference type="HAMAP" id="MF_02204">
    <property type="entry name" value="Pal"/>
    <property type="match status" value="1"/>
</dbReference>
<evidence type="ECO:0000256" key="10">
    <source>
        <dbReference type="SAM" id="SignalP"/>
    </source>
</evidence>
<evidence type="ECO:0000256" key="9">
    <source>
        <dbReference type="SAM" id="MobiDB-lite"/>
    </source>
</evidence>
<dbReference type="NCBIfam" id="TIGR02802">
    <property type="entry name" value="Pal_lipo"/>
    <property type="match status" value="1"/>
</dbReference>
<evidence type="ECO:0000256" key="8">
    <source>
        <dbReference type="HAMAP-Rule" id="MF_02204"/>
    </source>
</evidence>
<proteinExistence type="inferred from homology"/>
<dbReference type="RefSeq" id="WP_188575061.1">
    <property type="nucleotide sequence ID" value="NZ_BMDZ01000005.1"/>
</dbReference>
<dbReference type="EMBL" id="BMDZ01000005">
    <property type="protein sequence ID" value="GGB28785.1"/>
    <property type="molecule type" value="Genomic_DNA"/>
</dbReference>
<comment type="caution">
    <text evidence="12">The sequence shown here is derived from an EMBL/GenBank/DDBJ whole genome shotgun (WGS) entry which is preliminary data.</text>
</comment>
<dbReference type="PANTHER" id="PTHR30329">
    <property type="entry name" value="STATOR ELEMENT OF FLAGELLAR MOTOR COMPLEX"/>
    <property type="match status" value="1"/>
</dbReference>
<dbReference type="PROSITE" id="PS01068">
    <property type="entry name" value="OMPA_1"/>
    <property type="match status" value="1"/>
</dbReference>
<sequence length="169" mass="17814">MRFKILTSIAALAFVAACSSAPEDTGSTGATGGTSSSVGSSQGTISTGAQPGSWEYVQQTAGDRVFFELDSSSLTAEGRQTLSVQADFLRANPAQRVIVEGHADERGTREYNLALGERRATAAKNYLVALGISPDRIETISYGKERPAVLGSDEAAWAQNRRAVTVLVN</sequence>
<dbReference type="Gene3D" id="3.30.1330.60">
    <property type="entry name" value="OmpA-like domain"/>
    <property type="match status" value="1"/>
</dbReference>
<evidence type="ECO:0000256" key="5">
    <source>
        <dbReference type="ARBA" id="ARBA00023237"/>
    </source>
</evidence>
<keyword evidence="13" id="KW-1185">Reference proteome</keyword>
<evidence type="ECO:0000256" key="6">
    <source>
        <dbReference type="ARBA" id="ARBA00023288"/>
    </source>
</evidence>
<keyword evidence="1 8" id="KW-0132">Cell division</keyword>
<keyword evidence="7 8" id="KW-0131">Cell cycle</keyword>
<keyword evidence="5 8" id="KW-0998">Cell outer membrane</keyword>
<keyword evidence="2 8" id="KW-0732">Signal</keyword>
<dbReference type="PROSITE" id="PS51123">
    <property type="entry name" value="OMPA_2"/>
    <property type="match status" value="1"/>
</dbReference>
<evidence type="ECO:0000313" key="13">
    <source>
        <dbReference type="Proteomes" id="UP000603352"/>
    </source>
</evidence>
<feature type="compositionally biased region" description="Low complexity" evidence="9">
    <location>
        <begin position="23"/>
        <end position="48"/>
    </location>
</feature>
<keyword evidence="4 8" id="KW-0564">Palmitate</keyword>
<dbReference type="Pfam" id="PF00691">
    <property type="entry name" value="OmpA"/>
    <property type="match status" value="1"/>
</dbReference>
<feature type="signal peptide" evidence="10">
    <location>
        <begin position="1"/>
        <end position="21"/>
    </location>
</feature>
<feature type="chain" id="PRO_5045911737" description="Peptidoglycan-associated lipoprotein" evidence="10">
    <location>
        <begin position="22"/>
        <end position="169"/>
    </location>
</feature>
<comment type="function">
    <text evidence="8">Part of the Tol-Pal system, which plays a role in outer membrane invagination during cell division and is important for maintaining outer membrane integrity.</text>
</comment>
<keyword evidence="3 8" id="KW-0472">Membrane</keyword>
<dbReference type="CDD" id="cd07185">
    <property type="entry name" value="OmpA_C-like"/>
    <property type="match status" value="1"/>
</dbReference>
<dbReference type="PROSITE" id="PS51257">
    <property type="entry name" value="PROKAR_LIPOPROTEIN"/>
    <property type="match status" value="1"/>
</dbReference>
<comment type="similarity">
    <text evidence="8">Belongs to the Pal lipoprotein family.</text>
</comment>
<feature type="region of interest" description="Disordered" evidence="9">
    <location>
        <begin position="23"/>
        <end position="51"/>
    </location>
</feature>
<evidence type="ECO:0000256" key="1">
    <source>
        <dbReference type="ARBA" id="ARBA00022618"/>
    </source>
</evidence>